<dbReference type="GO" id="GO:0008610">
    <property type="term" value="P:lipid biosynthetic process"/>
    <property type="evidence" value="ECO:0007669"/>
    <property type="project" value="UniProtKB-ARBA"/>
</dbReference>
<dbReference type="InterPro" id="IPR006162">
    <property type="entry name" value="Ppantetheine_attach_site"/>
</dbReference>
<dbReference type="InterPro" id="IPR023213">
    <property type="entry name" value="CAT-like_dom_sf"/>
</dbReference>
<dbReference type="PROSITE" id="PS00012">
    <property type="entry name" value="PHOSPHOPANTETHEINE"/>
    <property type="match status" value="1"/>
</dbReference>
<dbReference type="SMART" id="SM00823">
    <property type="entry name" value="PKS_PP"/>
    <property type="match status" value="2"/>
</dbReference>
<evidence type="ECO:0000256" key="6">
    <source>
        <dbReference type="ARBA" id="ARBA00022737"/>
    </source>
</evidence>
<dbReference type="SUPFAM" id="SSF56801">
    <property type="entry name" value="Acetyl-CoA synthetase-like"/>
    <property type="match status" value="2"/>
</dbReference>
<dbReference type="PANTHER" id="PTHR45527">
    <property type="entry name" value="NONRIBOSOMAL PEPTIDE SYNTHETASE"/>
    <property type="match status" value="1"/>
</dbReference>
<dbReference type="PROSITE" id="PS50075">
    <property type="entry name" value="CARRIER"/>
    <property type="match status" value="2"/>
</dbReference>
<dbReference type="Gene3D" id="1.10.1200.10">
    <property type="entry name" value="ACP-like"/>
    <property type="match status" value="2"/>
</dbReference>
<protein>
    <submittedName>
        <fullName evidence="10">Amino acid adenylation domain-containing protein</fullName>
    </submittedName>
</protein>
<comment type="similarity">
    <text evidence="2">Belongs to the ATP-dependent AMP-binding enzyme family.</text>
</comment>
<keyword evidence="6" id="KW-0677">Repeat</keyword>
<evidence type="ECO:0000256" key="4">
    <source>
        <dbReference type="ARBA" id="ARBA00022553"/>
    </source>
</evidence>
<dbReference type="FunFam" id="1.10.1200.10:FF:000005">
    <property type="entry name" value="Nonribosomal peptide synthetase 1"/>
    <property type="match status" value="2"/>
</dbReference>
<dbReference type="GO" id="GO:0044550">
    <property type="term" value="P:secondary metabolite biosynthetic process"/>
    <property type="evidence" value="ECO:0007669"/>
    <property type="project" value="UniProtKB-ARBA"/>
</dbReference>
<dbReference type="Pfam" id="PF00501">
    <property type="entry name" value="AMP-binding"/>
    <property type="match status" value="2"/>
</dbReference>
<dbReference type="EMBL" id="CP097770">
    <property type="protein sequence ID" value="URJ51891.2"/>
    <property type="molecule type" value="Genomic_DNA"/>
</dbReference>
<dbReference type="InterPro" id="IPR001242">
    <property type="entry name" value="Condensation_dom"/>
</dbReference>
<evidence type="ECO:0000256" key="2">
    <source>
        <dbReference type="ARBA" id="ARBA00006432"/>
    </source>
</evidence>
<dbReference type="NCBIfam" id="TIGR01733">
    <property type="entry name" value="AA-adenyl-dom"/>
    <property type="match status" value="2"/>
</dbReference>
<dbReference type="PANTHER" id="PTHR45527:SF1">
    <property type="entry name" value="FATTY ACID SYNTHASE"/>
    <property type="match status" value="1"/>
</dbReference>
<dbReference type="Gene3D" id="2.30.38.10">
    <property type="entry name" value="Luciferase, Domain 3"/>
    <property type="match status" value="2"/>
</dbReference>
<evidence type="ECO:0000256" key="7">
    <source>
        <dbReference type="ARBA" id="ARBA00023194"/>
    </source>
</evidence>
<dbReference type="InterPro" id="IPR010060">
    <property type="entry name" value="NRPS_synth"/>
</dbReference>
<evidence type="ECO:0000259" key="9">
    <source>
        <dbReference type="PROSITE" id="PS50075"/>
    </source>
</evidence>
<dbReference type="InterPro" id="IPR010071">
    <property type="entry name" value="AA_adenyl_dom"/>
</dbReference>
<reference evidence="10" key="1">
    <citation type="submission" date="2022-11" db="EMBL/GenBank/DDBJ databases">
        <authorList>
            <person name="Vasilchenko N.G."/>
            <person name="Prazdnova E.V."/>
            <person name="Gorovtsov A.V."/>
            <person name="Chistyakov V.A."/>
            <person name="Pak M.L."/>
        </authorList>
    </citation>
    <scope>NUCLEOTIDE SEQUENCE</scope>
    <source>
        <strain evidence="10">R 4.5</strain>
    </source>
</reference>
<dbReference type="InterPro" id="IPR036736">
    <property type="entry name" value="ACP-like_sf"/>
</dbReference>
<dbReference type="GO" id="GO:0005829">
    <property type="term" value="C:cytosol"/>
    <property type="evidence" value="ECO:0007669"/>
    <property type="project" value="TreeGrafter"/>
</dbReference>
<dbReference type="InterPro" id="IPR020806">
    <property type="entry name" value="PKS_PP-bd"/>
</dbReference>
<dbReference type="CDD" id="cd12117">
    <property type="entry name" value="A_NRPS_Srf_like"/>
    <property type="match status" value="1"/>
</dbReference>
<evidence type="ECO:0000256" key="3">
    <source>
        <dbReference type="ARBA" id="ARBA00022450"/>
    </source>
</evidence>
<keyword evidence="5" id="KW-0436">Ligase</keyword>
<keyword evidence="7" id="KW-0045">Antibiotic biosynthesis</keyword>
<dbReference type="GO" id="GO:0043041">
    <property type="term" value="P:amino acid activation for nonribosomal peptide biosynthetic process"/>
    <property type="evidence" value="ECO:0007669"/>
    <property type="project" value="TreeGrafter"/>
</dbReference>
<evidence type="ECO:0000256" key="5">
    <source>
        <dbReference type="ARBA" id="ARBA00022598"/>
    </source>
</evidence>
<dbReference type="FunFam" id="2.30.38.10:FF:000001">
    <property type="entry name" value="Non-ribosomal peptide synthetase PvdI"/>
    <property type="match status" value="2"/>
</dbReference>
<dbReference type="Gene3D" id="3.40.50.980">
    <property type="match status" value="4"/>
</dbReference>
<evidence type="ECO:0000313" key="10">
    <source>
        <dbReference type="EMBL" id="URJ51891.2"/>
    </source>
</evidence>
<dbReference type="GO" id="GO:0016874">
    <property type="term" value="F:ligase activity"/>
    <property type="evidence" value="ECO:0007669"/>
    <property type="project" value="UniProtKB-KW"/>
</dbReference>
<dbReference type="NCBIfam" id="NF003417">
    <property type="entry name" value="PRK04813.1"/>
    <property type="match status" value="2"/>
</dbReference>
<dbReference type="InterPro" id="IPR020845">
    <property type="entry name" value="AMP-binding_CS"/>
</dbReference>
<dbReference type="CDD" id="cd19534">
    <property type="entry name" value="E_NRPS"/>
    <property type="match status" value="1"/>
</dbReference>
<accession>A0AAE9IFW9</accession>
<dbReference type="CDD" id="cd19543">
    <property type="entry name" value="DCL_NRPS"/>
    <property type="match status" value="1"/>
</dbReference>
<feature type="domain" description="Carrier" evidence="9">
    <location>
        <begin position="982"/>
        <end position="1057"/>
    </location>
</feature>
<dbReference type="InterPro" id="IPR000873">
    <property type="entry name" value="AMP-dep_synth/lig_dom"/>
</dbReference>
<feature type="domain" description="Carrier" evidence="9">
    <location>
        <begin position="2015"/>
        <end position="2089"/>
    </location>
</feature>
<dbReference type="Pfam" id="PF13193">
    <property type="entry name" value="AMP-binding_C"/>
    <property type="match status" value="2"/>
</dbReference>
<comment type="cofactor">
    <cofactor evidence="1">
        <name>pantetheine 4'-phosphate</name>
        <dbReference type="ChEBI" id="CHEBI:47942"/>
    </cofactor>
</comment>
<dbReference type="Pfam" id="PF00550">
    <property type="entry name" value="PP-binding"/>
    <property type="match status" value="2"/>
</dbReference>
<dbReference type="Gene3D" id="3.30.559.10">
    <property type="entry name" value="Chloramphenicol acetyltransferase-like domain"/>
    <property type="match status" value="3"/>
</dbReference>
<dbReference type="GO" id="GO:0031177">
    <property type="term" value="F:phosphopantetheine binding"/>
    <property type="evidence" value="ECO:0007669"/>
    <property type="project" value="InterPro"/>
</dbReference>
<dbReference type="InterPro" id="IPR009081">
    <property type="entry name" value="PP-bd_ACP"/>
</dbReference>
<dbReference type="PROSITE" id="PS00455">
    <property type="entry name" value="AMP_BINDING"/>
    <property type="match status" value="2"/>
</dbReference>
<dbReference type="FunFam" id="3.30.300.30:FF:000010">
    <property type="entry name" value="Enterobactin synthetase component F"/>
    <property type="match status" value="1"/>
</dbReference>
<dbReference type="InterPro" id="IPR025110">
    <property type="entry name" value="AMP-bd_C"/>
</dbReference>
<dbReference type="FunFam" id="3.40.50.980:FF:000001">
    <property type="entry name" value="Non-ribosomal peptide synthetase"/>
    <property type="match status" value="2"/>
</dbReference>
<dbReference type="CDD" id="cd19531">
    <property type="entry name" value="LCL_NRPS-like"/>
    <property type="match status" value="1"/>
</dbReference>
<dbReference type="NCBIfam" id="TIGR01720">
    <property type="entry name" value="NRPS-para261"/>
    <property type="match status" value="1"/>
</dbReference>
<dbReference type="Gene3D" id="3.30.300.30">
    <property type="match status" value="2"/>
</dbReference>
<proteinExistence type="inferred from homology"/>
<evidence type="ECO:0000313" key="11">
    <source>
        <dbReference type="Proteomes" id="UP001055784"/>
    </source>
</evidence>
<gene>
    <name evidence="10" type="ORF">MF626_001343</name>
</gene>
<dbReference type="GO" id="GO:0017000">
    <property type="term" value="P:antibiotic biosynthetic process"/>
    <property type="evidence" value="ECO:0007669"/>
    <property type="project" value="UniProtKB-KW"/>
</dbReference>
<keyword evidence="3" id="KW-0596">Phosphopantetheine</keyword>
<dbReference type="Proteomes" id="UP001055784">
    <property type="component" value="Chromosome"/>
</dbReference>
<dbReference type="FunFam" id="3.40.50.12780:FF:000012">
    <property type="entry name" value="Non-ribosomal peptide synthetase"/>
    <property type="match status" value="2"/>
</dbReference>
<keyword evidence="4" id="KW-0597">Phosphoprotein</keyword>
<evidence type="ECO:0000256" key="8">
    <source>
        <dbReference type="ARBA" id="ARBA00023268"/>
    </source>
</evidence>
<dbReference type="InterPro" id="IPR045851">
    <property type="entry name" value="AMP-bd_C_sf"/>
</dbReference>
<name>A0AAE9IFW9_PAEPO</name>
<organism evidence="10 11">
    <name type="scientific">Paenibacillus polymyxa</name>
    <name type="common">Bacillus polymyxa</name>
    <dbReference type="NCBI Taxonomy" id="1406"/>
    <lineage>
        <taxon>Bacteria</taxon>
        <taxon>Bacillati</taxon>
        <taxon>Bacillota</taxon>
        <taxon>Bacilli</taxon>
        <taxon>Bacillales</taxon>
        <taxon>Paenibacillaceae</taxon>
        <taxon>Paenibacillus</taxon>
    </lineage>
</organism>
<dbReference type="SUPFAM" id="SSF52777">
    <property type="entry name" value="CoA-dependent acyltransferases"/>
    <property type="match status" value="6"/>
</dbReference>
<evidence type="ECO:0000256" key="1">
    <source>
        <dbReference type="ARBA" id="ARBA00001957"/>
    </source>
</evidence>
<dbReference type="SUPFAM" id="SSF47336">
    <property type="entry name" value="ACP-like"/>
    <property type="match status" value="2"/>
</dbReference>
<sequence>MNGTMSTKEKVKDIYMLSPLQRGMLFHSIHDPDSPVYFEQLSIQLEGEVNLEYLEQSIQAMVQKYDIFRTVFRYKKSDPVQIVLKERIVKLHYEDLTHLGEQEQIVYLEELKRRDRERGFDLSRDVLLRFSLLQIAVDRYELMWSLHHILMDGWCVDIVLEELLGAYRQLIQQKPLTQIDVPQYGEYIRWLKRQDEHKGLSYWTDYLAGFENSTGIPYHKTEPANRSQENYTFTLGRQQTEQLSVLARVHQVTLSTVIQSIWGTLLHQYNQTNDAVFGAVVSGRPTEIQQVEQIVGLFINTIPVRVTRKIGQTFADLLKQMQSQSLEAEKHAYISLADIQTKAVRHGKLLNHIVVFENFPFSENYQEEEDVLGFRIIGADSFEQTNYGLTLVIIPGDELTFTLKFNPALYSLSFLKRVQLHLNQLVSQIVLDPQIPLETLELLTQAEVTELLCTFNNTAAAYPQERTLHHLFEEQAERYLERIAVVMGAERLTYGELNTRANRLAHALLRRGVKPEQIIGLVTERSLEMIVAILAIVKAGGVYLPIDPSYPPERIRHMLADSGTALLLVQRHGLLPADCAYEGEMIDLSAVPERDEAAHNPVTGAKAEHLAYVMYTSGSTGQPKGVMITHRNVVKTIINNGYLEITPEDRVLQLSNYAFDGSTFDIYGALLNGSALVIAPRETMLDIRQLERLLQQEQITITLMTTALFNTLVDLNIGCLEGTRKVLFGGEQVSVLHVQRAVERLGPNRVIHLYGPTETTVYATSYEIGKMQGEPPSEDYTQTHRLERDYTVPIGRPVHNTSVYIVNTGGQLQPVGVAGELCVGGDGVARGYLNRPELTAERFVENPWAPGTWMYRTGDLARWREDGTVEYLGRMDEQVKIRGHRIELGEIETVLLSYPGIREVVVTAARDTQGHSSLRAYVVSDEEWSATELRRHLGASLPEYMIPGSFTGLGSLPLTLNGKVDKRALPEPAGTHDKSYVAPANEIEEKLANLFQELLGAEQVSTEHSFFELGGHSLKAMSLVARIHKELNVEVPVREVFLHPTVQELASLVQTPDTVRGTSYESIEPAPLQPYYPASHAQRRMYIVQQVGDVQTTAYNMPLQLEITGALDTERMAFALKKLIHRHESLRTSFHMVGNQLVQQIHKDVSWEVQLTEADEAEISHLNGAFIRPFDLGTAPLFRAQLVRTGTDRHVLMLDMHHIISDGVSTGIWMKDLTSLYVGEGLLALQIQYKDYAVWQQGDKQAARLLAQKQYWLNEYTGELPVLELPTEEVRPAIQQFEGSTWSFEVPEEQLQRLKKVAADQGVTLYMILLAAYQVLLAKYTGQDDIIVGTPIAGRPHADLEGIVGMFVNTLALRSRPQPDLSFDTFLSHVKEKVMQAYTHADYPFEELVEQLSLPRNLSRHPLFDTVFALQNMDTPDKKVDGLAFRVREVVWDHAKFDLSWMIAEDDKLSVTIEYSTRLFTQAAIERMGNHFTFLLQQILEHPRIQIGRLELVNEIEKSRILTVFNDTALDYPKMFTIQHSFEEQARRAPDQVAVVADNGQLTYGELNNRANQLAREITNKGIGRGHVVAIMMEPSLEMFISILAVIKAGSAYLPIDPEYAEERVSFMLEDSQAKLIIIQEPIQVNPKYSGHVLVLGDMGNPSESDAEYTNSDLLNGPSDLAYMIYTSGSTGQPKGVMIEHQSLMNLCMWHIHHFDVTSQDRATKYAGPGFDASVWEIFPYLASGASIYIIPAEIRYEVEAISRFYDEHCITISFLPTQFAEQFMQHDHSSLRWLLTGGDKLQHAVNKTYRISNNYGPTENTVCATTYTVDPRNPKIPIGHPIANNRIYIVNKQEQLQPVGVPGELWISGESVARGYWNRAELTSERFITDPFVPGNRVYKTGDLGRWLEDGNIEYIGRIDDQVKIRGYRVETGEVEAAMRQYGCINEVIVLARSDHQSQLYLCAYVVPLEGYIRSELRQHVSRQLPHYMVPAFIVELAELPLTANGKVDKKALMQLEIIGQEETASGFIAPAAPVEVLLADIWADILGVPKVGIYDNFFELGGDSIKAIQIAARLNQHELKIQVKDLFQQQTISGLLPYLQAKASTAEQGIIEGVSELTPIQQWFFKQNFIVPNHWNQSLMLYRAQGWEPSMVDQVFRAIVQHHDALRMVFRQKEDKMLFTVRGMDEHLYELVYYDISEAADVSKNLEQAANELQGRLNLEQGPLVQVGIFHTKDGDHLLMIIHHLVVDFVSWGIITEDLTTGYEQALRGEAIVFPQKTGSYLHWTRQLAEYAVNDTFKEELSFWADTLLQQVPELPRDHSDVQLVLQDSDQIGFRLNVEQTQLLLTDAHFAYSTQINDLLLAGLVLAVQDWAGMNRIAITLEGHGREDIGAEVDITRTVGWFTSMFPVVFELHTNEISHAVKQVKEQLRRVPNKGAGYMVAEYLTSAQQSGVAQARLQPEIAFNYFGQLDASVSEETYQVSPLSPGHNINPANQDVFPLSISGMVMGRELLIQFTYNRRVYERVTMEHLVTSYQENLIRVIQHCVQQDEKELTPSDFTTRELTADDMNAVFELLGE</sequence>
<dbReference type="Gene3D" id="3.30.559.30">
    <property type="entry name" value="Nonribosomal peptide synthetase, condensation domain"/>
    <property type="match status" value="3"/>
</dbReference>
<dbReference type="Pfam" id="PF00668">
    <property type="entry name" value="Condensation"/>
    <property type="match status" value="3"/>
</dbReference>
<keyword evidence="8" id="KW-0511">Multifunctional enzyme</keyword>